<name>A0A4U1YKU2_9VIBR</name>
<comment type="caution">
    <text evidence="1">The sequence shown here is derived from an EMBL/GenBank/DDBJ whole genome shotgun (WGS) entry which is preliminary data.</text>
</comment>
<sequence length="305" mass="35320">MEENKHLIAFALHSNSWIYGVGSKEQLEAQSTPVAPEDFTAEMKGKVYCPACTTPLSRTPDLKNITTNAITAHYKHKPSFYHVNCRLKVQKKQGQLFKNEEEAKKAIENEELVVVSSWQLDPPEISDEDDKLKEYERTPVEDENGPETEVVIGRHNGEEFKLPSKIKNIGALCRDFDKNIHRAYILPESKNLRILRDALNPTSIVVDGFDKLPRLFFAKISNYKRLKYRNIIYVQTSNFEEFKLYTYPKFDERKHIDSTKIGRYILFHSDIGWEGADVPKSFLNAWGQYGLLPGKYEKYLPKKEI</sequence>
<dbReference type="EMBL" id="SYUW01000103">
    <property type="protein sequence ID" value="TKF21019.1"/>
    <property type="molecule type" value="Genomic_DNA"/>
</dbReference>
<reference evidence="1 2" key="1">
    <citation type="submission" date="2019-04" db="EMBL/GenBank/DDBJ databases">
        <title>A reverse ecology approach based on a biological definition of microbial populations.</title>
        <authorList>
            <person name="Arevalo P."/>
            <person name="Vaninsberghe D."/>
            <person name="Elsherbini J."/>
            <person name="Gore J."/>
            <person name="Polz M."/>
        </authorList>
    </citation>
    <scope>NUCLEOTIDE SEQUENCE [LARGE SCALE GENOMIC DNA]</scope>
    <source>
        <strain evidence="1 2">10N.261.46.E4</strain>
    </source>
</reference>
<dbReference type="AlphaFoldDB" id="A0A4U1YKU2"/>
<evidence type="ECO:0000313" key="2">
    <source>
        <dbReference type="Proteomes" id="UP000305234"/>
    </source>
</evidence>
<gene>
    <name evidence="1" type="ORF">FCV52_21155</name>
</gene>
<accession>A0A4U1YKU2</accession>
<proteinExistence type="predicted"/>
<organism evidence="1 2">
    <name type="scientific">Vibrio kanaloae</name>
    <dbReference type="NCBI Taxonomy" id="170673"/>
    <lineage>
        <taxon>Bacteria</taxon>
        <taxon>Pseudomonadati</taxon>
        <taxon>Pseudomonadota</taxon>
        <taxon>Gammaproteobacteria</taxon>
        <taxon>Vibrionales</taxon>
        <taxon>Vibrionaceae</taxon>
        <taxon>Vibrio</taxon>
    </lineage>
</organism>
<protein>
    <submittedName>
        <fullName evidence="1">Uncharacterized protein</fullName>
    </submittedName>
</protein>
<dbReference type="RefSeq" id="WP_136998889.1">
    <property type="nucleotide sequence ID" value="NZ_JBFRJO010000072.1"/>
</dbReference>
<evidence type="ECO:0000313" key="1">
    <source>
        <dbReference type="EMBL" id="TKF21019.1"/>
    </source>
</evidence>
<dbReference type="Proteomes" id="UP000305234">
    <property type="component" value="Unassembled WGS sequence"/>
</dbReference>